<feature type="domain" description="RRM" evidence="3">
    <location>
        <begin position="46"/>
        <end position="117"/>
    </location>
</feature>
<evidence type="ECO:0000313" key="4">
    <source>
        <dbReference type="EMBL" id="KAK2180483.1"/>
    </source>
</evidence>
<feature type="compositionally biased region" description="Basic and acidic residues" evidence="2">
    <location>
        <begin position="119"/>
        <end position="146"/>
    </location>
</feature>
<dbReference type="InterPro" id="IPR035979">
    <property type="entry name" value="RBD_domain_sf"/>
</dbReference>
<dbReference type="Pfam" id="PF00076">
    <property type="entry name" value="RRM_1"/>
    <property type="match status" value="1"/>
</dbReference>
<sequence length="531" mass="59439">MARERDGRSRDLSQHERDRDRDRRAGSSGGNMTNHTSSSDPKLLMSRVFIGKLPTDRVCRGDLESMFSKYGKILAISILRGYGFVQYAEESVAREACKMENCSLMKGNKLDVKMAFEGQRKMKEEAPPRREYPPPRREPPRREGPPYERPYSRPPFERERDRSPLRERDVYRHPDMFEREPIGEPYIRPLPHPRDPYFEPRRRDPFPPPEVSRPPVRHGMAERPAFDCVIIVTTPKLRGYAEMIERRLKSSALLSEHEIANDEKLLPKAVEDATRRGLLYAVILKEQNELHHSLTLNILHGTPQEHRNMPLDDAIVLIARNFEAYMLELREKATAPVVAPAPAPKKDFVPPDQHTVYLLNLLADSRFLTVDELDRVISYLQTRRHQLAEGALKAPGSACVDKVIKSEQGVAQQQQELQKKILSILNGGENGSPQGAAFGVAAPSQQHIPAASSSQAATTINFDNPNVQAALDNLISSSPNLLKNITAVSGQPGSAGDQSGRPKNYGVGPPGRGGPVYGGGYGNDAGRQFRY</sequence>
<dbReference type="SUPFAM" id="SSF52954">
    <property type="entry name" value="Class II aaRS ABD-related"/>
    <property type="match status" value="1"/>
</dbReference>
<feature type="compositionally biased region" description="Polar residues" evidence="2">
    <location>
        <begin position="30"/>
        <end position="40"/>
    </location>
</feature>
<evidence type="ECO:0000313" key="5">
    <source>
        <dbReference type="Proteomes" id="UP001209878"/>
    </source>
</evidence>
<protein>
    <recommendedName>
        <fullName evidence="3">RRM domain-containing protein</fullName>
    </recommendedName>
</protein>
<feature type="compositionally biased region" description="Basic and acidic residues" evidence="2">
    <location>
        <begin position="1"/>
        <end position="25"/>
    </location>
</feature>
<dbReference type="InterPro" id="IPR012677">
    <property type="entry name" value="Nucleotide-bd_a/b_plait_sf"/>
</dbReference>
<evidence type="ECO:0000256" key="1">
    <source>
        <dbReference type="PROSITE-ProRule" id="PRU00176"/>
    </source>
</evidence>
<dbReference type="GO" id="GO:0003723">
    <property type="term" value="F:RNA binding"/>
    <property type="evidence" value="ECO:0007669"/>
    <property type="project" value="UniProtKB-UniRule"/>
</dbReference>
<keyword evidence="1" id="KW-0694">RNA-binding</keyword>
<evidence type="ECO:0000256" key="2">
    <source>
        <dbReference type="SAM" id="MobiDB-lite"/>
    </source>
</evidence>
<accession>A0AAD9KZD4</accession>
<dbReference type="PANTHER" id="PTHR23295:SF6">
    <property type="entry name" value="NEOSIN, ISOFORM A"/>
    <property type="match status" value="1"/>
</dbReference>
<feature type="region of interest" description="Disordered" evidence="2">
    <location>
        <begin position="119"/>
        <end position="169"/>
    </location>
</feature>
<evidence type="ECO:0000259" key="3">
    <source>
        <dbReference type="PROSITE" id="PS50102"/>
    </source>
</evidence>
<dbReference type="SUPFAM" id="SSF54928">
    <property type="entry name" value="RNA-binding domain, RBD"/>
    <property type="match status" value="1"/>
</dbReference>
<feature type="region of interest" description="Disordered" evidence="2">
    <location>
        <begin position="486"/>
        <end position="531"/>
    </location>
</feature>
<proteinExistence type="predicted"/>
<organism evidence="4 5">
    <name type="scientific">Ridgeia piscesae</name>
    <name type="common">Tubeworm</name>
    <dbReference type="NCBI Taxonomy" id="27915"/>
    <lineage>
        <taxon>Eukaryota</taxon>
        <taxon>Metazoa</taxon>
        <taxon>Spiralia</taxon>
        <taxon>Lophotrochozoa</taxon>
        <taxon>Annelida</taxon>
        <taxon>Polychaeta</taxon>
        <taxon>Sedentaria</taxon>
        <taxon>Canalipalpata</taxon>
        <taxon>Sabellida</taxon>
        <taxon>Siboglinidae</taxon>
        <taxon>Ridgeia</taxon>
    </lineage>
</organism>
<dbReference type="PANTHER" id="PTHR23295">
    <property type="entry name" value="NUCLEAR RECEPTOR COACTIVATOR 5-RELATED"/>
    <property type="match status" value="1"/>
</dbReference>
<dbReference type="AlphaFoldDB" id="A0AAD9KZD4"/>
<feature type="region of interest" description="Disordered" evidence="2">
    <location>
        <begin position="1"/>
        <end position="40"/>
    </location>
</feature>
<comment type="caution">
    <text evidence="4">The sequence shown here is derived from an EMBL/GenBank/DDBJ whole genome shotgun (WGS) entry which is preliminary data.</text>
</comment>
<feature type="region of interest" description="Disordered" evidence="2">
    <location>
        <begin position="199"/>
        <end position="218"/>
    </location>
</feature>
<dbReference type="Gene3D" id="3.30.70.330">
    <property type="match status" value="1"/>
</dbReference>
<gene>
    <name evidence="4" type="ORF">NP493_441g02028</name>
</gene>
<dbReference type="Proteomes" id="UP001209878">
    <property type="component" value="Unassembled WGS sequence"/>
</dbReference>
<dbReference type="SMART" id="SM00360">
    <property type="entry name" value="RRM"/>
    <property type="match status" value="1"/>
</dbReference>
<dbReference type="PROSITE" id="PS50102">
    <property type="entry name" value="RRM"/>
    <property type="match status" value="1"/>
</dbReference>
<dbReference type="EMBL" id="JAODUO010000441">
    <property type="protein sequence ID" value="KAK2180483.1"/>
    <property type="molecule type" value="Genomic_DNA"/>
</dbReference>
<dbReference type="Gene3D" id="3.40.50.800">
    <property type="entry name" value="Anticodon-binding domain"/>
    <property type="match status" value="1"/>
</dbReference>
<feature type="compositionally biased region" description="Basic and acidic residues" evidence="2">
    <location>
        <begin position="155"/>
        <end position="169"/>
    </location>
</feature>
<feature type="compositionally biased region" description="Gly residues" evidence="2">
    <location>
        <begin position="508"/>
        <end position="523"/>
    </location>
</feature>
<reference evidence="4" key="1">
    <citation type="journal article" date="2023" name="Mol. Biol. Evol.">
        <title>Third-Generation Sequencing Reveals the Adaptive Role of the Epigenome in Three Deep-Sea Polychaetes.</title>
        <authorList>
            <person name="Perez M."/>
            <person name="Aroh O."/>
            <person name="Sun Y."/>
            <person name="Lan Y."/>
            <person name="Juniper S.K."/>
            <person name="Young C.R."/>
            <person name="Angers B."/>
            <person name="Qian P.Y."/>
        </authorList>
    </citation>
    <scope>NUCLEOTIDE SEQUENCE</scope>
    <source>
        <strain evidence="4">R07B-5</strain>
    </source>
</reference>
<keyword evidence="5" id="KW-1185">Reference proteome</keyword>
<dbReference type="InterPro" id="IPR000504">
    <property type="entry name" value="RRM_dom"/>
</dbReference>
<dbReference type="InterPro" id="IPR052600">
    <property type="entry name" value="Nuc_rcpt_coact/corep"/>
</dbReference>
<name>A0AAD9KZD4_RIDPI</name>
<dbReference type="InterPro" id="IPR036621">
    <property type="entry name" value="Anticodon-bd_dom_sf"/>
</dbReference>